<dbReference type="Proteomes" id="UP000326759">
    <property type="component" value="Unassembled WGS sequence"/>
</dbReference>
<accession>A0A5N5TCZ2</accession>
<dbReference type="OrthoDB" id="10264738at2759"/>
<dbReference type="Gene3D" id="3.60.40.10">
    <property type="entry name" value="PPM-type phosphatase domain"/>
    <property type="match status" value="1"/>
</dbReference>
<organism evidence="2 3">
    <name type="scientific">Armadillidium nasatum</name>
    <dbReference type="NCBI Taxonomy" id="96803"/>
    <lineage>
        <taxon>Eukaryota</taxon>
        <taxon>Metazoa</taxon>
        <taxon>Ecdysozoa</taxon>
        <taxon>Arthropoda</taxon>
        <taxon>Crustacea</taxon>
        <taxon>Multicrustacea</taxon>
        <taxon>Malacostraca</taxon>
        <taxon>Eumalacostraca</taxon>
        <taxon>Peracarida</taxon>
        <taxon>Isopoda</taxon>
        <taxon>Oniscidea</taxon>
        <taxon>Crinocheta</taxon>
        <taxon>Armadillidiidae</taxon>
        <taxon>Armadillidium</taxon>
    </lineage>
</organism>
<feature type="domain" description="PPM-type phosphatase" evidence="1">
    <location>
        <begin position="4"/>
        <end position="31"/>
    </location>
</feature>
<proteinExistence type="predicted"/>
<evidence type="ECO:0000313" key="2">
    <source>
        <dbReference type="EMBL" id="KAB7504516.1"/>
    </source>
</evidence>
<dbReference type="SUPFAM" id="SSF81606">
    <property type="entry name" value="PP2C-like"/>
    <property type="match status" value="1"/>
</dbReference>
<name>A0A5N5TCZ2_9CRUS</name>
<dbReference type="AlphaFoldDB" id="A0A5N5TCZ2"/>
<keyword evidence="3" id="KW-1185">Reference proteome</keyword>
<dbReference type="InterPro" id="IPR001932">
    <property type="entry name" value="PPM-type_phosphatase-like_dom"/>
</dbReference>
<sequence>MRMYLILGTDGLWDIMSNEKAVTIVSSSLKQFSEEDSHRYKYRYTSAAHDLVLWSRGRFREHQWRTSDDKHATIDDISAFVIPLKQYKIEFKQWQKDMRIPSNLGIAVDPSEEVIVPLKGHSYRKSVPINHTDSAREKALDPKGETVRASMTDAAISSVSLSIDISNSSKPMDSCSPVDSLNIPKKESASLSPSFIETPQSNCAIQSDNNQMKIKTLVNDGDSLDVVTNSCNFVSVKSSNIEKNEVDSNTKAGKNNLGWR</sequence>
<dbReference type="Pfam" id="PF00481">
    <property type="entry name" value="PP2C"/>
    <property type="match status" value="1"/>
</dbReference>
<gene>
    <name evidence="2" type="primary">ppm1h</name>
    <name evidence="2" type="ORF">Anas_05832</name>
</gene>
<reference evidence="2 3" key="1">
    <citation type="journal article" date="2019" name="PLoS Biol.">
        <title>Sex chromosomes control vertical transmission of feminizing Wolbachia symbionts in an isopod.</title>
        <authorList>
            <person name="Becking T."/>
            <person name="Chebbi M.A."/>
            <person name="Giraud I."/>
            <person name="Moumen B."/>
            <person name="Laverre T."/>
            <person name="Caubet Y."/>
            <person name="Peccoud J."/>
            <person name="Gilbert C."/>
            <person name="Cordaux R."/>
        </authorList>
    </citation>
    <scope>NUCLEOTIDE SEQUENCE [LARGE SCALE GENOMIC DNA]</scope>
    <source>
        <strain evidence="2">ANa2</strain>
        <tissue evidence="2">Whole body excluding digestive tract and cuticle</tissue>
    </source>
</reference>
<dbReference type="EMBL" id="SEYY01002979">
    <property type="protein sequence ID" value="KAB7504516.1"/>
    <property type="molecule type" value="Genomic_DNA"/>
</dbReference>
<dbReference type="InterPro" id="IPR036457">
    <property type="entry name" value="PPM-type-like_dom_sf"/>
</dbReference>
<evidence type="ECO:0000259" key="1">
    <source>
        <dbReference type="Pfam" id="PF00481"/>
    </source>
</evidence>
<comment type="caution">
    <text evidence="2">The sequence shown here is derived from an EMBL/GenBank/DDBJ whole genome shotgun (WGS) entry which is preliminary data.</text>
</comment>
<protein>
    <submittedName>
        <fullName evidence="2">Protein phosphatase 1H</fullName>
    </submittedName>
</protein>
<evidence type="ECO:0000313" key="3">
    <source>
        <dbReference type="Proteomes" id="UP000326759"/>
    </source>
</evidence>